<name>A0A1M5AN48_9FIRM</name>
<evidence type="ECO:0000313" key="2">
    <source>
        <dbReference type="EMBL" id="SHF31700.1"/>
    </source>
</evidence>
<keyword evidence="2" id="KW-0238">DNA-binding</keyword>
<accession>A0A1M5AN48</accession>
<proteinExistence type="predicted"/>
<dbReference type="STRING" id="1121429.SAMN02745133_02336"/>
<evidence type="ECO:0000259" key="1">
    <source>
        <dbReference type="Pfam" id="PF04326"/>
    </source>
</evidence>
<dbReference type="PANTHER" id="PTHR30595">
    <property type="entry name" value="GLPR-RELATED TRANSCRIPTIONAL REPRESSOR"/>
    <property type="match status" value="1"/>
</dbReference>
<dbReference type="InterPro" id="IPR007421">
    <property type="entry name" value="Schlafen_AlbA_2_dom"/>
</dbReference>
<dbReference type="Pfam" id="PF04326">
    <property type="entry name" value="SLFN_AlbA_2"/>
    <property type="match status" value="1"/>
</dbReference>
<keyword evidence="3" id="KW-1185">Reference proteome</keyword>
<dbReference type="PANTHER" id="PTHR30595:SF6">
    <property type="entry name" value="SCHLAFEN ALBA-2 DOMAIN-CONTAINING PROTEIN"/>
    <property type="match status" value="1"/>
</dbReference>
<dbReference type="Proteomes" id="UP000184148">
    <property type="component" value="Unassembled WGS sequence"/>
</dbReference>
<sequence length="390" mass="44865">MINPFGKPLEQLEEADLHKLIEEETPEGLYVEYKEDFPRHLAKIVASFANTFGGWLIIGADARNPRNVPTSFPGIDISNDPKDRFRNICQGNITPVPLFSSKLILKAEDAKRGVLVVKIPESTYPPHITNDGRIYRRNMEGSDPVPETDRHILDRLFEKSRLNKTEVKAFINRKLQKSDQDKVMFKVMCCPVPLNLKLIDPFFVPERISRLKKMARSIWKDTLPHIIRFEPEGFAFDGENHRLEILRSGVVCYFCTIPTCVKKIERPSEPFTLDFLDYRALQVALLRTIKLAREVYRFTGYMGLFVPKVALENIAGKGLDDPKFFHFYKNTPGPQCSYSDIILPYGFSPMEAKTMETPRQVADILLRYIYRCFGFEALDTHSIARAELAR</sequence>
<reference evidence="3" key="1">
    <citation type="submission" date="2016-11" db="EMBL/GenBank/DDBJ databases">
        <authorList>
            <person name="Varghese N."/>
            <person name="Submissions S."/>
        </authorList>
    </citation>
    <scope>NUCLEOTIDE SEQUENCE [LARGE SCALE GENOMIC DNA]</scope>
    <source>
        <strain evidence="3">DSM 12395</strain>
    </source>
</reference>
<dbReference type="Gene3D" id="3.30.950.30">
    <property type="entry name" value="Schlafen, AAA domain"/>
    <property type="match status" value="1"/>
</dbReference>
<gene>
    <name evidence="2" type="ORF">SAMN02745133_02336</name>
</gene>
<organism evidence="2 3">
    <name type="scientific">Desulforamulus putei DSM 12395</name>
    <dbReference type="NCBI Taxonomy" id="1121429"/>
    <lineage>
        <taxon>Bacteria</taxon>
        <taxon>Bacillati</taxon>
        <taxon>Bacillota</taxon>
        <taxon>Clostridia</taxon>
        <taxon>Eubacteriales</taxon>
        <taxon>Peptococcaceae</taxon>
        <taxon>Desulforamulus</taxon>
    </lineage>
</organism>
<evidence type="ECO:0000313" key="3">
    <source>
        <dbReference type="Proteomes" id="UP000184148"/>
    </source>
</evidence>
<dbReference type="InterPro" id="IPR038461">
    <property type="entry name" value="Schlafen_AlbA_2_dom_sf"/>
</dbReference>
<dbReference type="EMBL" id="FQUY01000018">
    <property type="protein sequence ID" value="SHF31700.1"/>
    <property type="molecule type" value="Genomic_DNA"/>
</dbReference>
<feature type="domain" description="Schlafen AlbA-2" evidence="1">
    <location>
        <begin position="27"/>
        <end position="144"/>
    </location>
</feature>
<protein>
    <submittedName>
        <fullName evidence="2">Putative DNA-binding domain-containing protein</fullName>
    </submittedName>
</protein>
<dbReference type="OrthoDB" id="517998at2"/>
<dbReference type="GO" id="GO:0003677">
    <property type="term" value="F:DNA binding"/>
    <property type="evidence" value="ECO:0007669"/>
    <property type="project" value="UniProtKB-KW"/>
</dbReference>
<dbReference type="RefSeq" id="WP_073239568.1">
    <property type="nucleotide sequence ID" value="NZ_FQUY01000018.1"/>
</dbReference>
<dbReference type="AlphaFoldDB" id="A0A1M5AN48"/>